<evidence type="ECO:0000256" key="1">
    <source>
        <dbReference type="ARBA" id="ARBA00004651"/>
    </source>
</evidence>
<evidence type="ECO:0000256" key="5">
    <source>
        <dbReference type="ARBA" id="ARBA00023136"/>
    </source>
</evidence>
<feature type="transmembrane region" description="Helical" evidence="7">
    <location>
        <begin position="253"/>
        <end position="271"/>
    </location>
</feature>
<comment type="caution">
    <text evidence="8">The sequence shown here is derived from an EMBL/GenBank/DDBJ whole genome shotgun (WGS) entry which is preliminary data.</text>
</comment>
<gene>
    <name evidence="8" type="ORF">GCM10007932_09170</name>
</gene>
<keyword evidence="2" id="KW-1003">Cell membrane</keyword>
<feature type="transmembrane region" description="Helical" evidence="7">
    <location>
        <begin position="278"/>
        <end position="295"/>
    </location>
</feature>
<dbReference type="InterPro" id="IPR011701">
    <property type="entry name" value="MFS"/>
</dbReference>
<dbReference type="Proteomes" id="UP001156690">
    <property type="component" value="Unassembled WGS sequence"/>
</dbReference>
<feature type="transmembrane region" description="Helical" evidence="7">
    <location>
        <begin position="211"/>
        <end position="233"/>
    </location>
</feature>
<feature type="transmembrane region" description="Helical" evidence="7">
    <location>
        <begin position="301"/>
        <end position="322"/>
    </location>
</feature>
<keyword evidence="3 7" id="KW-0812">Transmembrane</keyword>
<keyword evidence="5 7" id="KW-0472">Membrane</keyword>
<dbReference type="GO" id="GO:0022857">
    <property type="term" value="F:transmembrane transporter activity"/>
    <property type="evidence" value="ECO:0007669"/>
    <property type="project" value="InterPro"/>
</dbReference>
<feature type="transmembrane region" description="Helical" evidence="7">
    <location>
        <begin position="334"/>
        <end position="354"/>
    </location>
</feature>
<evidence type="ECO:0000313" key="9">
    <source>
        <dbReference type="Proteomes" id="UP001156690"/>
    </source>
</evidence>
<evidence type="ECO:0000313" key="8">
    <source>
        <dbReference type="EMBL" id="GLQ71557.1"/>
    </source>
</evidence>
<evidence type="ECO:0000256" key="4">
    <source>
        <dbReference type="ARBA" id="ARBA00022989"/>
    </source>
</evidence>
<organism evidence="8 9">
    <name type="scientific">Vibrio penaeicida</name>
    <dbReference type="NCBI Taxonomy" id="104609"/>
    <lineage>
        <taxon>Bacteria</taxon>
        <taxon>Pseudomonadati</taxon>
        <taxon>Pseudomonadota</taxon>
        <taxon>Gammaproteobacteria</taxon>
        <taxon>Vibrionales</taxon>
        <taxon>Vibrionaceae</taxon>
        <taxon>Vibrio</taxon>
    </lineage>
</organism>
<name>A0AAV5NLL8_9VIBR</name>
<dbReference type="RefSeq" id="WP_126607596.1">
    <property type="nucleotide sequence ID" value="NZ_AP025144.1"/>
</dbReference>
<feature type="transmembrane region" description="Helical" evidence="7">
    <location>
        <begin position="150"/>
        <end position="171"/>
    </location>
</feature>
<evidence type="ECO:0000256" key="2">
    <source>
        <dbReference type="ARBA" id="ARBA00022475"/>
    </source>
</evidence>
<sequence length="399" mass="43306">MKEQPPQFSSNEHHSSNKHSSNEVRTIAALVIIAAFLPTVLMMAPAIASQLAAEFQFGPAQIGRVISSELFGMSLATIPAWYWLHRYPKPTSARICIVLFVGFNLISGFAQTELLFIVFRFLSGLAGGSLMIICLSAASTTRNPDRVYSFWVLGQLIVGAIGLAVLPYLFSSYGIKAAYFSLAVLMLGCSPLCTFFTASNQTKSATKTLKINHMAVIGLVAVLLFYVSLNGVWTFAGMFAERLNISATKSGDIFSVASIFGIAGALCAAWVGHRWGRFLPLLAGFSMMILGTYLLQQNSEYIFSNATFLFKFSWTLALPFILATLARIDHQGQLMNSTNLVIGGGLAIGPAIFGHLLESGHSLDHLIIYACITAFLSFILLGFILFQSNTPSVQGVHNE</sequence>
<feature type="transmembrane region" description="Helical" evidence="7">
    <location>
        <begin position="27"/>
        <end position="53"/>
    </location>
</feature>
<feature type="region of interest" description="Disordered" evidence="6">
    <location>
        <begin position="1"/>
        <end position="20"/>
    </location>
</feature>
<protein>
    <submittedName>
        <fullName evidence="8">MFS transporter</fullName>
    </submittedName>
</protein>
<accession>A0AAV5NLL8</accession>
<dbReference type="SUPFAM" id="SSF103473">
    <property type="entry name" value="MFS general substrate transporter"/>
    <property type="match status" value="1"/>
</dbReference>
<dbReference type="InterPro" id="IPR036259">
    <property type="entry name" value="MFS_trans_sf"/>
</dbReference>
<comment type="subcellular location">
    <subcellularLocation>
        <location evidence="1">Cell membrane</location>
        <topology evidence="1">Multi-pass membrane protein</topology>
    </subcellularLocation>
</comment>
<dbReference type="GO" id="GO:0005886">
    <property type="term" value="C:plasma membrane"/>
    <property type="evidence" value="ECO:0007669"/>
    <property type="project" value="UniProtKB-SubCell"/>
</dbReference>
<dbReference type="PANTHER" id="PTHR43124:SF10">
    <property type="entry name" value="PURINE EFFLUX PUMP PBUE"/>
    <property type="match status" value="1"/>
</dbReference>
<evidence type="ECO:0000256" key="3">
    <source>
        <dbReference type="ARBA" id="ARBA00022692"/>
    </source>
</evidence>
<evidence type="ECO:0000256" key="6">
    <source>
        <dbReference type="SAM" id="MobiDB-lite"/>
    </source>
</evidence>
<dbReference type="EMBL" id="BSNX01000007">
    <property type="protein sequence ID" value="GLQ71557.1"/>
    <property type="molecule type" value="Genomic_DNA"/>
</dbReference>
<keyword evidence="4 7" id="KW-1133">Transmembrane helix</keyword>
<feature type="transmembrane region" description="Helical" evidence="7">
    <location>
        <begin position="116"/>
        <end position="138"/>
    </location>
</feature>
<keyword evidence="9" id="KW-1185">Reference proteome</keyword>
<dbReference type="Pfam" id="PF07690">
    <property type="entry name" value="MFS_1"/>
    <property type="match status" value="1"/>
</dbReference>
<dbReference type="PANTHER" id="PTHR43124">
    <property type="entry name" value="PURINE EFFLUX PUMP PBUE"/>
    <property type="match status" value="1"/>
</dbReference>
<feature type="transmembrane region" description="Helical" evidence="7">
    <location>
        <begin position="177"/>
        <end position="199"/>
    </location>
</feature>
<feature type="transmembrane region" description="Helical" evidence="7">
    <location>
        <begin position="91"/>
        <end position="110"/>
    </location>
</feature>
<feature type="transmembrane region" description="Helical" evidence="7">
    <location>
        <begin position="366"/>
        <end position="386"/>
    </location>
</feature>
<dbReference type="Gene3D" id="1.20.1250.20">
    <property type="entry name" value="MFS general substrate transporter like domains"/>
    <property type="match status" value="2"/>
</dbReference>
<dbReference type="InterPro" id="IPR050189">
    <property type="entry name" value="MFS_Efflux_Transporters"/>
</dbReference>
<proteinExistence type="predicted"/>
<reference evidence="9" key="1">
    <citation type="journal article" date="2019" name="Int. J. Syst. Evol. Microbiol.">
        <title>The Global Catalogue of Microorganisms (GCM) 10K type strain sequencing project: providing services to taxonomists for standard genome sequencing and annotation.</title>
        <authorList>
            <consortium name="The Broad Institute Genomics Platform"/>
            <consortium name="The Broad Institute Genome Sequencing Center for Infectious Disease"/>
            <person name="Wu L."/>
            <person name="Ma J."/>
        </authorList>
    </citation>
    <scope>NUCLEOTIDE SEQUENCE [LARGE SCALE GENOMIC DNA]</scope>
    <source>
        <strain evidence="9">NBRC 15640</strain>
    </source>
</reference>
<dbReference type="AlphaFoldDB" id="A0AAV5NLL8"/>
<feature type="transmembrane region" description="Helical" evidence="7">
    <location>
        <begin position="65"/>
        <end position="84"/>
    </location>
</feature>
<evidence type="ECO:0000256" key="7">
    <source>
        <dbReference type="SAM" id="Phobius"/>
    </source>
</evidence>